<evidence type="ECO:0008006" key="9">
    <source>
        <dbReference type="Google" id="ProtNLM"/>
    </source>
</evidence>
<dbReference type="NCBIfam" id="NF033527">
    <property type="entry name" value="transpos_Tn3"/>
    <property type="match status" value="1"/>
</dbReference>
<protein>
    <recommendedName>
        <fullName evidence="9">Transposase</fullName>
    </recommendedName>
</protein>
<dbReference type="AlphaFoldDB" id="A0A2P1P9N6"/>
<feature type="domain" description="DUF4158" evidence="6">
    <location>
        <begin position="6"/>
        <end position="166"/>
    </location>
</feature>
<dbReference type="GO" id="GO:0006313">
    <property type="term" value="P:DNA transposition"/>
    <property type="evidence" value="ECO:0007669"/>
    <property type="project" value="InterPro"/>
</dbReference>
<dbReference type="GO" id="GO:0003677">
    <property type="term" value="F:DNA binding"/>
    <property type="evidence" value="ECO:0007669"/>
    <property type="project" value="UniProtKB-KW"/>
</dbReference>
<dbReference type="GO" id="GO:0004803">
    <property type="term" value="F:transposase activity"/>
    <property type="evidence" value="ECO:0007669"/>
    <property type="project" value="InterPro"/>
</dbReference>
<evidence type="ECO:0000313" key="8">
    <source>
        <dbReference type="Proteomes" id="UP000241762"/>
    </source>
</evidence>
<evidence type="ECO:0000256" key="3">
    <source>
        <dbReference type="ARBA" id="ARBA00023125"/>
    </source>
</evidence>
<evidence type="ECO:0000256" key="1">
    <source>
        <dbReference type="ARBA" id="ARBA00009402"/>
    </source>
</evidence>
<dbReference type="InterPro" id="IPR047653">
    <property type="entry name" value="Tn3-like_transpos"/>
</dbReference>
<dbReference type="InterPro" id="IPR002513">
    <property type="entry name" value="Tn3_Tnp_DDE_dom"/>
</dbReference>
<dbReference type="Proteomes" id="UP000241762">
    <property type="component" value="Chromosome"/>
</dbReference>
<evidence type="ECO:0000259" key="6">
    <source>
        <dbReference type="Pfam" id="PF13700"/>
    </source>
</evidence>
<keyword evidence="2" id="KW-0815">Transposition</keyword>
<evidence type="ECO:0000256" key="4">
    <source>
        <dbReference type="ARBA" id="ARBA00023172"/>
    </source>
</evidence>
<feature type="domain" description="Tn3 transposase DDE" evidence="5">
    <location>
        <begin position="597"/>
        <end position="988"/>
    </location>
</feature>
<dbReference type="RefSeq" id="WP_106874806.1">
    <property type="nucleotide sequence ID" value="NZ_CP027845.1"/>
</dbReference>
<dbReference type="EMBL" id="CP027845">
    <property type="protein sequence ID" value="AVP87977.1"/>
    <property type="molecule type" value="Genomic_DNA"/>
</dbReference>
<accession>A0A2P1P9N6</accession>
<organism evidence="7 8">
    <name type="scientific">Candidatus Phycorickettsia trachydisci</name>
    <dbReference type="NCBI Taxonomy" id="2115978"/>
    <lineage>
        <taxon>Bacteria</taxon>
        <taxon>Pseudomonadati</taxon>
        <taxon>Pseudomonadota</taxon>
        <taxon>Alphaproteobacteria</taxon>
        <taxon>Rickettsiales</taxon>
        <taxon>Rickettsiaceae</taxon>
        <taxon>Candidatus Phycorickettsia</taxon>
    </lineage>
</organism>
<gene>
    <name evidence="7" type="ORF">phytr_10490</name>
</gene>
<dbReference type="KEGG" id="ptc:phytr_10490"/>
<keyword evidence="4" id="KW-0233">DNA recombination</keyword>
<evidence type="ECO:0000256" key="2">
    <source>
        <dbReference type="ARBA" id="ARBA00022578"/>
    </source>
</evidence>
<dbReference type="Pfam" id="PF13700">
    <property type="entry name" value="DUF4158"/>
    <property type="match status" value="1"/>
</dbReference>
<evidence type="ECO:0000313" key="7">
    <source>
        <dbReference type="EMBL" id="AVP87977.1"/>
    </source>
</evidence>
<dbReference type="InterPro" id="IPR025296">
    <property type="entry name" value="DUF4158"/>
</dbReference>
<keyword evidence="8" id="KW-1185">Reference proteome</keyword>
<dbReference type="OrthoDB" id="7281829at2"/>
<evidence type="ECO:0000259" key="5">
    <source>
        <dbReference type="Pfam" id="PF01526"/>
    </source>
</evidence>
<sequence>MPRMNILDKNSLLAFQTPPELSSLERKVCFSFPKQVLEFAKELRTPSNQIGFLLSWGYFKFSKRFYDPRYFNNLDILYVVKSLGYNEKAFCPESYVKRTQQGHQLKIIKLFGFQRFNNSYQKKLDIEVFDMVKQYLKPKLIFWRCIDLIIADKVILPAYYTIQNLILSNINSYKSKLNAIIKDHITPECSNMLKCLFEQESESNKYKLTLLKKPSQGKTPLKIKDKLDDMVLLKELYGHIEPLLRKLQLTAEDIRYFSSSVIKTKTNHLLRKDQTDVDLHLIAFIANQYYNLQDNLVDVFLSSVKSTQNAANKKQRDWYYENRNLPNETVIDKLDQLKLDILVKFEAISTVIKDHNLSKIHKLERIEEIVLEKDIADTSKKFKDITDDLDNTDAQKELYYGILEKASIPLQNRVSGILKLLNFQNNGTANELMDAIQDFINKDGNITPSAPLNFLSTEERAALIRDNKFRVSLYKVFLFQHVAGAIKSGCLNLKHSYKYRSLDSYLISKEKWVSEKDQLLKRANLTNFTNPDHLLQGLDKKLTEQFVYINKKVASGENHYIKFTKNGEYSVSTPKQEEDSDTIATLFPTSHFIPLTEILATVNWQTNFTNELQHWQQRYNRTKPINSLFAGLIGLGCAIGIGKMSRIANKIGRQELETAVNWHFSLDNVQAANDAVVSYMDKMDLPNVYRSSPDRLHTASDGQKFEVTTDSLNANRSFKYFGKGQGVSAYTFIDERNLLWHSLVFSAAERESAYVIDGLMRNDVIKSDIHSTDTHGYSEVIFAISHLLGFSFAPRIKNLKKQTLYIFKSTPYKDRANWMIKPTKTINVELIKEHWDDILRLVATIKLKENTASEIFRRLNSYSKQHKLYAALKAFGRIIKSLFITKYIDEVELRQMIEKQLHKVELSNRFSRAVAVGNPKEFVFGTKEEQEIAEGCNRLIKNSIICWNYMYLEKQIEKSDVTLQTRIVEAIKSHSPMSWAHINMLGEYDFSEEKMRDSCGILPTKATS</sequence>
<keyword evidence="3" id="KW-0238">DNA-binding</keyword>
<comment type="similarity">
    <text evidence="1">Belongs to the transposase 7 family.</text>
</comment>
<dbReference type="Pfam" id="PF01526">
    <property type="entry name" value="DDE_Tnp_Tn3"/>
    <property type="match status" value="1"/>
</dbReference>
<proteinExistence type="inferred from homology"/>
<name>A0A2P1P9N6_9RICK</name>
<reference evidence="7 8" key="1">
    <citation type="submission" date="2018-03" db="EMBL/GenBank/DDBJ databases">
        <title>A gene transfer event suggests a long-term partnership between eustigmatophyte algae and a novel lineage of endosymbiotic bacteria.</title>
        <authorList>
            <person name="Yurchenko T."/>
            <person name="Sevcikova T."/>
            <person name="Pribyl P."/>
            <person name="El Karkouri K."/>
            <person name="Klimes V."/>
            <person name="Amaral R."/>
            <person name="Zbrankova V."/>
            <person name="Kim E."/>
            <person name="Raoult D."/>
            <person name="Santos L.M.A."/>
            <person name="Elias M."/>
        </authorList>
    </citation>
    <scope>NUCLEOTIDE SEQUENCE [LARGE SCALE GENOMIC DNA]</scope>
    <source>
        <strain evidence="7">CCALA 838</strain>
    </source>
</reference>